<keyword evidence="4 14" id="KW-0813">Transport</keyword>
<evidence type="ECO:0000256" key="9">
    <source>
        <dbReference type="ARBA" id="ARBA00022837"/>
    </source>
</evidence>
<dbReference type="AlphaFoldDB" id="A0A099KR50"/>
<evidence type="ECO:0000256" key="2">
    <source>
        <dbReference type="ARBA" id="ARBA00004429"/>
    </source>
</evidence>
<name>A0A099KR50_COLPS</name>
<evidence type="ECO:0000313" key="18">
    <source>
        <dbReference type="Proteomes" id="UP000029868"/>
    </source>
</evidence>
<proteinExistence type="inferred from homology"/>
<evidence type="ECO:0000256" key="5">
    <source>
        <dbReference type="ARBA" id="ARBA00022475"/>
    </source>
</evidence>
<dbReference type="NCBIfam" id="TIGR02120">
    <property type="entry name" value="GspF"/>
    <property type="match status" value="1"/>
</dbReference>
<dbReference type="Gene3D" id="1.20.81.30">
    <property type="entry name" value="Type II secretion system (T2SS), domain F"/>
    <property type="match status" value="2"/>
</dbReference>
<dbReference type="GO" id="GO:0046872">
    <property type="term" value="F:metal ion binding"/>
    <property type="evidence" value="ECO:0007669"/>
    <property type="project" value="UniProtKB-KW"/>
</dbReference>
<evidence type="ECO:0000256" key="11">
    <source>
        <dbReference type="ARBA" id="ARBA00022989"/>
    </source>
</evidence>
<comment type="similarity">
    <text evidence="3 14">Belongs to the GSP F family.</text>
</comment>
<organism evidence="17 18">
    <name type="scientific">Colwellia psychrerythraea</name>
    <name type="common">Vibrio psychroerythus</name>
    <dbReference type="NCBI Taxonomy" id="28229"/>
    <lineage>
        <taxon>Bacteria</taxon>
        <taxon>Pseudomonadati</taxon>
        <taxon>Pseudomonadota</taxon>
        <taxon>Gammaproteobacteria</taxon>
        <taxon>Alteromonadales</taxon>
        <taxon>Colwelliaceae</taxon>
        <taxon>Colwellia</taxon>
    </lineage>
</organism>
<keyword evidence="11 15" id="KW-1133">Transmembrane helix</keyword>
<dbReference type="InterPro" id="IPR001992">
    <property type="entry name" value="T2SS_GspF/T4SS_PilC_CS"/>
</dbReference>
<dbReference type="PANTHER" id="PTHR30012">
    <property type="entry name" value="GENERAL SECRETION PATHWAY PROTEIN"/>
    <property type="match status" value="1"/>
</dbReference>
<dbReference type="GO" id="GO:0015627">
    <property type="term" value="C:type II protein secretion system complex"/>
    <property type="evidence" value="ECO:0007669"/>
    <property type="project" value="InterPro"/>
</dbReference>
<comment type="function">
    <text evidence="1">Component of the type II secretion system inner membrane complex required for the energy-dependent secretion of extracellular factors such as proteases and toxins from the periplasm.</text>
</comment>
<feature type="domain" description="Type II secretion system protein GspF" evidence="16">
    <location>
        <begin position="79"/>
        <end position="201"/>
    </location>
</feature>
<keyword evidence="6" id="KW-0997">Cell inner membrane</keyword>
<accession>A0A099KR50</accession>
<dbReference type="PANTHER" id="PTHR30012:SF0">
    <property type="entry name" value="TYPE II SECRETION SYSTEM PROTEIN F-RELATED"/>
    <property type="match status" value="1"/>
</dbReference>
<evidence type="ECO:0000256" key="4">
    <source>
        <dbReference type="ARBA" id="ARBA00022448"/>
    </source>
</evidence>
<evidence type="ECO:0000256" key="13">
    <source>
        <dbReference type="ARBA" id="ARBA00030750"/>
    </source>
</evidence>
<evidence type="ECO:0000256" key="3">
    <source>
        <dbReference type="ARBA" id="ARBA00005745"/>
    </source>
</evidence>
<dbReference type="FunFam" id="1.20.81.30:FF:000001">
    <property type="entry name" value="Type II secretion system protein F"/>
    <property type="match status" value="2"/>
</dbReference>
<reference evidence="17 18" key="1">
    <citation type="submission" date="2014-08" db="EMBL/GenBank/DDBJ databases">
        <title>Genomic and Phenotypic Diversity of Colwellia psychrerythraea strains from Disparate Marine Basins.</title>
        <authorList>
            <person name="Techtmann S.M."/>
            <person name="Stelling S.C."/>
            <person name="Utturkar S.M."/>
            <person name="Alshibli N."/>
            <person name="Harris A."/>
            <person name="Brown S.D."/>
            <person name="Hazen T.C."/>
        </authorList>
    </citation>
    <scope>NUCLEOTIDE SEQUENCE [LARGE SCALE GENOMIC DNA]</scope>
    <source>
        <strain evidence="17 18">GAB14E</strain>
    </source>
</reference>
<keyword evidence="9" id="KW-0106">Calcium</keyword>
<dbReference type="OrthoDB" id="9805682at2"/>
<gene>
    <name evidence="17" type="ORF">GAB14E_0509</name>
</gene>
<evidence type="ECO:0000313" key="17">
    <source>
        <dbReference type="EMBL" id="KGJ92387.1"/>
    </source>
</evidence>
<keyword evidence="10" id="KW-0653">Protein transport</keyword>
<keyword evidence="12 15" id="KW-0472">Membrane</keyword>
<keyword evidence="5" id="KW-1003">Cell membrane</keyword>
<feature type="transmembrane region" description="Helical" evidence="15">
    <location>
        <begin position="231"/>
        <end position="250"/>
    </location>
</feature>
<dbReference type="InterPro" id="IPR011850">
    <property type="entry name" value="T2SS_GspF"/>
</dbReference>
<feature type="transmembrane region" description="Helical" evidence="15">
    <location>
        <begin position="177"/>
        <end position="200"/>
    </location>
</feature>
<dbReference type="GO" id="GO:0015628">
    <property type="term" value="P:protein secretion by the type II secretion system"/>
    <property type="evidence" value="ECO:0007669"/>
    <property type="project" value="InterPro"/>
</dbReference>
<evidence type="ECO:0000256" key="10">
    <source>
        <dbReference type="ARBA" id="ARBA00022927"/>
    </source>
</evidence>
<feature type="domain" description="Type II secretion system protein GspF" evidence="16">
    <location>
        <begin position="281"/>
        <end position="403"/>
    </location>
</feature>
<dbReference type="EMBL" id="JQEC01000033">
    <property type="protein sequence ID" value="KGJ92387.1"/>
    <property type="molecule type" value="Genomic_DNA"/>
</dbReference>
<dbReference type="PRINTS" id="PR00812">
    <property type="entry name" value="BCTERIALGSPF"/>
</dbReference>
<dbReference type="InterPro" id="IPR042094">
    <property type="entry name" value="T2SS_GspF_sf"/>
</dbReference>
<comment type="caution">
    <text evidence="17">The sequence shown here is derived from an EMBL/GenBank/DDBJ whole genome shotgun (WGS) entry which is preliminary data.</text>
</comment>
<comment type="subcellular location">
    <subcellularLocation>
        <location evidence="2 14">Cell inner membrane</location>
        <topology evidence="2 14">Multi-pass membrane protein</topology>
    </subcellularLocation>
</comment>
<dbReference type="GO" id="GO:0005886">
    <property type="term" value="C:plasma membrane"/>
    <property type="evidence" value="ECO:0007669"/>
    <property type="project" value="UniProtKB-SubCell"/>
</dbReference>
<dbReference type="Pfam" id="PF00482">
    <property type="entry name" value="T2SSF"/>
    <property type="match status" value="2"/>
</dbReference>
<evidence type="ECO:0000256" key="8">
    <source>
        <dbReference type="ARBA" id="ARBA00022723"/>
    </source>
</evidence>
<dbReference type="PATRIC" id="fig|28229.3.peg.2530"/>
<evidence type="ECO:0000256" key="12">
    <source>
        <dbReference type="ARBA" id="ARBA00023136"/>
    </source>
</evidence>
<dbReference type="PROSITE" id="PS00874">
    <property type="entry name" value="T2SP_F"/>
    <property type="match status" value="1"/>
</dbReference>
<dbReference type="RefSeq" id="WP_033082548.1">
    <property type="nucleotide sequence ID" value="NZ_JQEC01000033.1"/>
</dbReference>
<evidence type="ECO:0000256" key="6">
    <source>
        <dbReference type="ARBA" id="ARBA00022519"/>
    </source>
</evidence>
<evidence type="ECO:0000256" key="7">
    <source>
        <dbReference type="ARBA" id="ARBA00022692"/>
    </source>
</evidence>
<protein>
    <recommendedName>
        <fullName evidence="13">General secretion pathway protein F</fullName>
    </recommendedName>
</protein>
<evidence type="ECO:0000256" key="14">
    <source>
        <dbReference type="RuleBase" id="RU003923"/>
    </source>
</evidence>
<evidence type="ECO:0000256" key="1">
    <source>
        <dbReference type="ARBA" id="ARBA00002684"/>
    </source>
</evidence>
<sequence>MAAFEYQAVDNRGKTKKGVIEGDTPRQVRGLLRDQGLMPIEVNATSGKGNSASEKAGFSASFGQSAGGKVSAAELALITRQLATLVESGLPLEESLMAVGEQCEKNRIKSMIMGVRTKVTEGYGLSESMAEYPKVFNRLYRAMVAAGEKSGHLDKVLNRLADYTEQRQQMRSQLIQALVYPIIMTVVAVGVIAILLTAVVPKIVGQFEHMGENLPGTTQFLIASSDFLRDYGLVLVILVAALMLLFSQLLKKPDFEMAFHKYLLRIPGVGKVARGINTARFARTLSILTASAVPLLESMRISGQVLDNLYIKKQVTASTDRVREGASLRVSLEQTKLFPPMMLHMIASGEKSGQLEHMLGRAADNQDREFEALVSISLKAFEPALMVAMAGVVLFIVMAILQPILQLNSMVGG</sequence>
<dbReference type="InterPro" id="IPR018076">
    <property type="entry name" value="T2SS_GspF_dom"/>
</dbReference>
<dbReference type="InterPro" id="IPR003004">
    <property type="entry name" value="GspF/PilC"/>
</dbReference>
<keyword evidence="7 14" id="KW-0812">Transmembrane</keyword>
<dbReference type="Proteomes" id="UP000029868">
    <property type="component" value="Unassembled WGS sequence"/>
</dbReference>
<evidence type="ECO:0000259" key="16">
    <source>
        <dbReference type="Pfam" id="PF00482"/>
    </source>
</evidence>
<keyword evidence="8" id="KW-0479">Metal-binding</keyword>
<feature type="transmembrane region" description="Helical" evidence="15">
    <location>
        <begin position="384"/>
        <end position="405"/>
    </location>
</feature>
<evidence type="ECO:0000256" key="15">
    <source>
        <dbReference type="SAM" id="Phobius"/>
    </source>
</evidence>